<gene>
    <name evidence="3" type="ORF">BCR38DRAFT_340551</name>
</gene>
<dbReference type="RefSeq" id="XP_040716890.1">
    <property type="nucleotide sequence ID" value="XM_040855798.1"/>
</dbReference>
<feature type="compositionally biased region" description="Low complexity" evidence="1">
    <location>
        <begin position="351"/>
        <end position="365"/>
    </location>
</feature>
<comment type="caution">
    <text evidence="3">The sequence shown here is derived from an EMBL/GenBank/DDBJ whole genome shotgun (WGS) entry which is preliminary data.</text>
</comment>
<dbReference type="Proteomes" id="UP000193689">
    <property type="component" value="Unassembled WGS sequence"/>
</dbReference>
<dbReference type="AlphaFoldDB" id="A0A1Y2E3P9"/>
<evidence type="ECO:0000313" key="4">
    <source>
        <dbReference type="Proteomes" id="UP000193689"/>
    </source>
</evidence>
<feature type="compositionally biased region" description="Polar residues" evidence="1">
    <location>
        <begin position="170"/>
        <end position="185"/>
    </location>
</feature>
<sequence>MNPTKPNTGDSFDPVFDGPTQHEDWEYWEEDGTLGAPADDNDLLIDVDGAQTSKRPKSRFRQKVQNAQAGIKLDTDVSKFRRAAPQSTAHNVHNDTLKALEGSSTSGKSTKERTGAFNGTTRGRESDLSPEGRKIVIGIALPSDNISEHQSSPQTAGVETPIDMRNYIQRSAANKAPPQQQSVWSPDTEATESPYQSGRPASSIYSQPSMYGAPVASGHVPPVPALPSTFKFKQSQPSAFQDPDDDDVGTPCTLFEEDGSPMANRKSFRQKAAAVTGPQSEGTLPNGKWIYVTDVTTRETNPFKQQQTGESSSSAPKEWWQGMDEKKHQASKAQGLSVVTPPTLRQQNTDQSSMAQANASSSHNSQSDRPETHSEKARILLEESQVPADEPPPYSPPKTVNEVKYAAVFPPSHAANLRPIPSPGPVSPGLPGTMSSQGNMAINLAEIPLTPRRVPGAVLSDRPAGSHVIGDHFYGALGTRHRVERQRRRHEKEEAVARRVGGFWRGRGCMPENGCFGRSGREGRKRRRVYLGVFCGVVAAIVLAVVLAVTLTRTSAPPQGPEHSIWLNLTDFPPMPTGVLTVAGPDNSQSVSGCLTVTAQTSWSCKLPKDQQNPDSPYDADQPEFIFQIQYDNNTRALWNVSNTGEQPDVSNQTATVGNARLAVSRVIARAITIFRRGVIYDAGFSPKPAPPSLAEMNFLGNTTDGIVSDNKAGEPTPFYISLLSSNNATVGSDTVTRRGLGNGIDSAPDNGTSDWNLTDILPAPALNPDGTGAPAKLYPLPLQQPVRLFDRGLPTEHYGFYTFFDKTVYLHDKSKSVAADEDGGSPIKDAKFLITMSQTRFLVKIWTRKENTTQLLGNGTIPGTDGTTVDDQPGTMPYPVTIAEDLHGGNRNDKAQWYYGVDEKQQIDRTDVKLIVVDKGFAGTLINRLDSNSDLSLGGIDGGTGGCKCEWVNFQGRTVGTLE</sequence>
<evidence type="ECO:0000256" key="1">
    <source>
        <dbReference type="SAM" id="MobiDB-lite"/>
    </source>
</evidence>
<keyword evidence="2" id="KW-0812">Transmembrane</keyword>
<feature type="compositionally biased region" description="Basic and acidic residues" evidence="1">
    <location>
        <begin position="122"/>
        <end position="131"/>
    </location>
</feature>
<accession>A0A1Y2E3P9</accession>
<feature type="region of interest" description="Disordered" evidence="1">
    <location>
        <begin position="1"/>
        <end position="21"/>
    </location>
</feature>
<dbReference type="GeneID" id="63772010"/>
<reference evidence="3 4" key="1">
    <citation type="submission" date="2016-07" db="EMBL/GenBank/DDBJ databases">
        <title>Pervasive Adenine N6-methylation of Active Genes in Fungi.</title>
        <authorList>
            <consortium name="DOE Joint Genome Institute"/>
            <person name="Mondo S.J."/>
            <person name="Dannebaum R.O."/>
            <person name="Kuo R.C."/>
            <person name="Labutti K."/>
            <person name="Haridas S."/>
            <person name="Kuo A."/>
            <person name="Salamov A."/>
            <person name="Ahrendt S.R."/>
            <person name="Lipzen A."/>
            <person name="Sullivan W."/>
            <person name="Andreopoulos W.B."/>
            <person name="Clum A."/>
            <person name="Lindquist E."/>
            <person name="Daum C."/>
            <person name="Ramamoorthy G.K."/>
            <person name="Gryganskyi A."/>
            <person name="Culley D."/>
            <person name="Magnuson J.K."/>
            <person name="James T.Y."/>
            <person name="O'Malley M.A."/>
            <person name="Stajich J.E."/>
            <person name="Spatafora J.W."/>
            <person name="Visel A."/>
            <person name="Grigoriev I.V."/>
        </authorList>
    </citation>
    <scope>NUCLEOTIDE SEQUENCE [LARGE SCALE GENOMIC DNA]</scope>
    <source>
        <strain evidence="3 4">CBS 129021</strain>
    </source>
</reference>
<dbReference type="EMBL" id="MCFJ01000005">
    <property type="protein sequence ID" value="ORY65926.1"/>
    <property type="molecule type" value="Genomic_DNA"/>
</dbReference>
<feature type="transmembrane region" description="Helical" evidence="2">
    <location>
        <begin position="529"/>
        <end position="551"/>
    </location>
</feature>
<dbReference type="STRING" id="1141098.A0A1Y2E3P9"/>
<protein>
    <recommendedName>
        <fullName evidence="5">Glycoprotease family protein</fullName>
    </recommendedName>
</protein>
<feature type="compositionally biased region" description="Polar residues" evidence="1">
    <location>
        <begin position="1"/>
        <end position="10"/>
    </location>
</feature>
<feature type="compositionally biased region" description="Polar residues" evidence="1">
    <location>
        <begin position="191"/>
        <end position="206"/>
    </location>
</feature>
<evidence type="ECO:0000256" key="2">
    <source>
        <dbReference type="SAM" id="Phobius"/>
    </source>
</evidence>
<name>A0A1Y2E3P9_9PEZI</name>
<keyword evidence="2" id="KW-0472">Membrane</keyword>
<evidence type="ECO:0000313" key="3">
    <source>
        <dbReference type="EMBL" id="ORY65926.1"/>
    </source>
</evidence>
<proteinExistence type="predicted"/>
<dbReference type="InParanoid" id="A0A1Y2E3P9"/>
<feature type="region of interest" description="Disordered" evidence="1">
    <location>
        <begin position="170"/>
        <end position="206"/>
    </location>
</feature>
<feature type="region of interest" description="Disordered" evidence="1">
    <location>
        <begin position="301"/>
        <end position="374"/>
    </location>
</feature>
<feature type="region of interest" description="Disordered" evidence="1">
    <location>
        <begin position="84"/>
        <end position="131"/>
    </location>
</feature>
<organism evidence="3 4">
    <name type="scientific">Pseudomassariella vexata</name>
    <dbReference type="NCBI Taxonomy" id="1141098"/>
    <lineage>
        <taxon>Eukaryota</taxon>
        <taxon>Fungi</taxon>
        <taxon>Dikarya</taxon>
        <taxon>Ascomycota</taxon>
        <taxon>Pezizomycotina</taxon>
        <taxon>Sordariomycetes</taxon>
        <taxon>Xylariomycetidae</taxon>
        <taxon>Amphisphaeriales</taxon>
        <taxon>Pseudomassariaceae</taxon>
        <taxon>Pseudomassariella</taxon>
    </lineage>
</organism>
<keyword evidence="4" id="KW-1185">Reference proteome</keyword>
<evidence type="ECO:0008006" key="5">
    <source>
        <dbReference type="Google" id="ProtNLM"/>
    </source>
</evidence>
<feature type="compositionally biased region" description="Polar residues" evidence="1">
    <location>
        <begin position="301"/>
        <end position="315"/>
    </location>
</feature>
<dbReference type="OrthoDB" id="10259622at2759"/>
<feature type="region of interest" description="Disordered" evidence="1">
    <location>
        <begin position="227"/>
        <end position="288"/>
    </location>
</feature>
<keyword evidence="2" id="KW-1133">Transmembrane helix</keyword>